<gene>
    <name evidence="2" type="primary">inlA_1</name>
    <name evidence="2" type="ORF">MFFC18_00870</name>
</gene>
<dbReference type="Gene3D" id="3.80.10.10">
    <property type="entry name" value="Ribonuclease Inhibitor"/>
    <property type="match status" value="5"/>
</dbReference>
<dbReference type="SMART" id="SM00367">
    <property type="entry name" value="LRR_CC"/>
    <property type="match status" value="6"/>
</dbReference>
<dbReference type="STRING" id="980251.GCA_001642875_03674"/>
<feature type="signal peptide" evidence="1">
    <location>
        <begin position="1"/>
        <end position="26"/>
    </location>
</feature>
<organism evidence="2 3">
    <name type="scientific">Mariniblastus fucicola</name>
    <dbReference type="NCBI Taxonomy" id="980251"/>
    <lineage>
        <taxon>Bacteria</taxon>
        <taxon>Pseudomonadati</taxon>
        <taxon>Planctomycetota</taxon>
        <taxon>Planctomycetia</taxon>
        <taxon>Pirellulales</taxon>
        <taxon>Pirellulaceae</taxon>
        <taxon>Mariniblastus</taxon>
    </lineage>
</organism>
<sequence precursor="true">MTFNTSCKIACVLVLFLLSLSPSANAQTTSSISVETRTLEFPSDRSLGIVYAGPAADIEFTELDVFRDQFKSLGPAKGLVEVPKGAFIRLDVSAGGCEDLSPLGQLPSDAIHFLYFNIESPISGQLKHISRLQSLRVLHLRGCPVMDEDIQQIAGLKNLESIQCSVYGFEDKGFGVTDESMKVFGQMRKLKKLLLRSCPVTDEGLKHLASCEDLETLSLNGSKVTGKGINSLLMLQNFKSLSLGAYDDGSPVNMEGMTKFGNLFQLEHLNLSGSGISDEDLKQIQRLTMLKSLTLDYTNVTDAGLSALEGMKDLEKLRFYRKRGQLGDRAAEELAKLPNLRKVTAHWNLTPAGIEQLTKMKKLESISLSDTVTDREMELIATMKGLKRLSLQNCPVTDEGITHLESMPQLEDVAISRTNATAKCFESIAKLDLVALRFGIADEIFQTWPANEWKQLARLQKLERLMIGGMLLGEEHWKTIGQLKNLQHFECETRVLAKTPAIDAILSMKNLEFLDLGVCHFSSEEVARLKQLDKLEIVDLTGQFNDESVLAFGDLPSLRVLQISANQEISEESIAALKKRSSSLQMLNLSQREPRELVENIDGIVIEGSKEFHSRLTKLIGKAPPKIVAVDGEFDLSQFFGKPTIVHFWRSRPYNQEKPPSDHIAEVIAKFPDADIQVVGVHRSGGLDFFKRYLIEYDVQWPCVVDKASESAKLWHNLGKGRDHLYLIGRNGKIKAARIYIGDLENAVRKYFRN</sequence>
<dbReference type="SUPFAM" id="SSF52833">
    <property type="entry name" value="Thioredoxin-like"/>
    <property type="match status" value="1"/>
</dbReference>
<dbReference type="InterPro" id="IPR001611">
    <property type="entry name" value="Leu-rich_rpt"/>
</dbReference>
<feature type="chain" id="PRO_5023031328" evidence="1">
    <location>
        <begin position="27"/>
        <end position="754"/>
    </location>
</feature>
<accession>A0A5B9P5P3</accession>
<dbReference type="KEGG" id="mff:MFFC18_00870"/>
<evidence type="ECO:0000313" key="2">
    <source>
        <dbReference type="EMBL" id="QEG20240.1"/>
    </source>
</evidence>
<evidence type="ECO:0000313" key="3">
    <source>
        <dbReference type="Proteomes" id="UP000322214"/>
    </source>
</evidence>
<keyword evidence="1" id="KW-0732">Signal</keyword>
<dbReference type="InterPro" id="IPR036249">
    <property type="entry name" value="Thioredoxin-like_sf"/>
</dbReference>
<reference evidence="2 3" key="1">
    <citation type="submission" date="2019-08" db="EMBL/GenBank/DDBJ databases">
        <title>Deep-cultivation of Planctomycetes and their phenomic and genomic characterization uncovers novel biology.</title>
        <authorList>
            <person name="Wiegand S."/>
            <person name="Jogler M."/>
            <person name="Boedeker C."/>
            <person name="Pinto D."/>
            <person name="Vollmers J."/>
            <person name="Rivas-Marin E."/>
            <person name="Kohn T."/>
            <person name="Peeters S.H."/>
            <person name="Heuer A."/>
            <person name="Rast P."/>
            <person name="Oberbeckmann S."/>
            <person name="Bunk B."/>
            <person name="Jeske O."/>
            <person name="Meyerdierks A."/>
            <person name="Storesund J.E."/>
            <person name="Kallscheuer N."/>
            <person name="Luecker S."/>
            <person name="Lage O.M."/>
            <person name="Pohl T."/>
            <person name="Merkel B.J."/>
            <person name="Hornburger P."/>
            <person name="Mueller R.-W."/>
            <person name="Bruemmer F."/>
            <person name="Labrenz M."/>
            <person name="Spormann A.M."/>
            <person name="Op den Camp H."/>
            <person name="Overmann J."/>
            <person name="Amann R."/>
            <person name="Jetten M.S.M."/>
            <person name="Mascher T."/>
            <person name="Medema M.H."/>
            <person name="Devos D.P."/>
            <person name="Kaster A.-K."/>
            <person name="Ovreas L."/>
            <person name="Rohde M."/>
            <person name="Galperin M.Y."/>
            <person name="Jogler C."/>
        </authorList>
    </citation>
    <scope>NUCLEOTIDE SEQUENCE [LARGE SCALE GENOMIC DNA]</scope>
    <source>
        <strain evidence="2 3">FC18</strain>
    </source>
</reference>
<dbReference type="CDD" id="cd02966">
    <property type="entry name" value="TlpA_like_family"/>
    <property type="match status" value="1"/>
</dbReference>
<dbReference type="GO" id="GO:0019005">
    <property type="term" value="C:SCF ubiquitin ligase complex"/>
    <property type="evidence" value="ECO:0007669"/>
    <property type="project" value="TreeGrafter"/>
</dbReference>
<dbReference type="EMBL" id="CP042912">
    <property type="protein sequence ID" value="QEG20240.1"/>
    <property type="molecule type" value="Genomic_DNA"/>
</dbReference>
<name>A0A5B9P5P3_9BACT</name>
<dbReference type="SMART" id="SM00368">
    <property type="entry name" value="LRR_RI"/>
    <property type="match status" value="4"/>
</dbReference>
<dbReference type="Gene3D" id="3.40.30.10">
    <property type="entry name" value="Glutaredoxin"/>
    <property type="match status" value="1"/>
</dbReference>
<evidence type="ECO:0000256" key="1">
    <source>
        <dbReference type="SAM" id="SignalP"/>
    </source>
</evidence>
<protein>
    <submittedName>
        <fullName evidence="2">Internalin-A</fullName>
    </submittedName>
</protein>
<dbReference type="InterPro" id="IPR032675">
    <property type="entry name" value="LRR_dom_sf"/>
</dbReference>
<keyword evidence="3" id="KW-1185">Reference proteome</keyword>
<proteinExistence type="predicted"/>
<dbReference type="Pfam" id="PF13516">
    <property type="entry name" value="LRR_6"/>
    <property type="match status" value="3"/>
</dbReference>
<dbReference type="InterPro" id="IPR006553">
    <property type="entry name" value="Leu-rich_rpt_Cys-con_subtyp"/>
</dbReference>
<dbReference type="RefSeq" id="WP_148618567.1">
    <property type="nucleotide sequence ID" value="NZ_CP042912.1"/>
</dbReference>
<dbReference type="PANTHER" id="PTHR13318">
    <property type="entry name" value="PARTNER OF PAIRED, ISOFORM B-RELATED"/>
    <property type="match status" value="1"/>
</dbReference>
<dbReference type="AlphaFoldDB" id="A0A5B9P5P3"/>
<dbReference type="GO" id="GO:0031146">
    <property type="term" value="P:SCF-dependent proteasomal ubiquitin-dependent protein catabolic process"/>
    <property type="evidence" value="ECO:0007669"/>
    <property type="project" value="TreeGrafter"/>
</dbReference>
<dbReference type="Proteomes" id="UP000322214">
    <property type="component" value="Chromosome"/>
</dbReference>
<dbReference type="SUPFAM" id="SSF52047">
    <property type="entry name" value="RNI-like"/>
    <property type="match status" value="2"/>
</dbReference>
<dbReference type="OrthoDB" id="288837at2"/>